<feature type="domain" description="JmjC" evidence="17">
    <location>
        <begin position="354"/>
        <end position="520"/>
    </location>
</feature>
<feature type="region of interest" description="Disordered" evidence="15">
    <location>
        <begin position="933"/>
        <end position="957"/>
    </location>
</feature>
<keyword evidence="6" id="KW-0223">Dioxygenase</keyword>
<dbReference type="GO" id="GO:0005634">
    <property type="term" value="C:nucleus"/>
    <property type="evidence" value="ECO:0007669"/>
    <property type="project" value="UniProtKB-SubCell"/>
</dbReference>
<evidence type="ECO:0000256" key="11">
    <source>
        <dbReference type="ARBA" id="ARBA00023242"/>
    </source>
</evidence>
<keyword evidence="5" id="KW-0156">Chromatin regulator</keyword>
<comment type="similarity">
    <text evidence="3">Belongs to the JARID1 histone demethylase family.</text>
</comment>
<evidence type="ECO:0000256" key="3">
    <source>
        <dbReference type="ARBA" id="ARBA00006801"/>
    </source>
</evidence>
<comment type="caution">
    <text evidence="18">The sequence shown here is derived from an EMBL/GenBank/DDBJ whole genome shotgun (WGS) entry which is preliminary data.</text>
</comment>
<dbReference type="InterPro" id="IPR004198">
    <property type="entry name" value="Znf_C5HC2"/>
</dbReference>
<dbReference type="OrthoDB" id="1678912at2759"/>
<dbReference type="Pfam" id="PF02928">
    <property type="entry name" value="zf-C5HC2"/>
    <property type="match status" value="1"/>
</dbReference>
<comment type="catalytic activity">
    <reaction evidence="14">
        <text>N(6),N(6),N(6)-trimethyl-L-lysyl(4)-[histone H3] + 2-oxoglutarate + O2 = N(6),N(6)-dimethyl-L-lysyl(4)-[histone H3] + formaldehyde + succinate + CO2</text>
        <dbReference type="Rhea" id="RHEA:60212"/>
        <dbReference type="Rhea" id="RHEA-COMP:15537"/>
        <dbReference type="Rhea" id="RHEA-COMP:15540"/>
        <dbReference type="ChEBI" id="CHEBI:15379"/>
        <dbReference type="ChEBI" id="CHEBI:16526"/>
        <dbReference type="ChEBI" id="CHEBI:16810"/>
        <dbReference type="ChEBI" id="CHEBI:16842"/>
        <dbReference type="ChEBI" id="CHEBI:30031"/>
        <dbReference type="ChEBI" id="CHEBI:61961"/>
        <dbReference type="ChEBI" id="CHEBI:61976"/>
    </reaction>
    <physiologicalReaction direction="left-to-right" evidence="14">
        <dbReference type="Rhea" id="RHEA:60213"/>
    </physiologicalReaction>
</comment>
<protein>
    <recommendedName>
        <fullName evidence="20">JmjC domain-containing protein</fullName>
    </recommendedName>
</protein>
<dbReference type="Pfam" id="PF05965">
    <property type="entry name" value="FYRC"/>
    <property type="match status" value="1"/>
</dbReference>
<dbReference type="PANTHER" id="PTHR10694:SF113">
    <property type="entry name" value="PROTEIN JUMONJI"/>
    <property type="match status" value="1"/>
</dbReference>
<comment type="subcellular location">
    <subcellularLocation>
        <location evidence="2">Nucleus</location>
    </subcellularLocation>
</comment>
<dbReference type="FunFam" id="3.30.160.360:FF:000005">
    <property type="entry name" value="Putative lysine-specific demethylase JMJ16"/>
    <property type="match status" value="1"/>
</dbReference>
<feature type="domain" description="JmjN" evidence="16">
    <location>
        <begin position="145"/>
        <end position="186"/>
    </location>
</feature>
<dbReference type="InterPro" id="IPR003349">
    <property type="entry name" value="JmjN"/>
</dbReference>
<keyword evidence="9" id="KW-0805">Transcription regulation</keyword>
<accession>A0A9Q0FML6</accession>
<feature type="compositionally biased region" description="Low complexity" evidence="15">
    <location>
        <begin position="940"/>
        <end position="952"/>
    </location>
</feature>
<keyword evidence="8" id="KW-0408">Iron</keyword>
<evidence type="ECO:0000256" key="1">
    <source>
        <dbReference type="ARBA" id="ARBA00001954"/>
    </source>
</evidence>
<dbReference type="GO" id="GO:0046872">
    <property type="term" value="F:metal ion binding"/>
    <property type="evidence" value="ECO:0007669"/>
    <property type="project" value="UniProtKB-KW"/>
</dbReference>
<reference evidence="18" key="1">
    <citation type="submission" date="2022-02" db="EMBL/GenBank/DDBJ databases">
        <authorList>
            <person name="Henning P.M."/>
            <person name="McCubbin A.G."/>
            <person name="Shore J.S."/>
        </authorList>
    </citation>
    <scope>NUCLEOTIDE SEQUENCE</scope>
    <source>
        <strain evidence="18">F60SS</strain>
        <tissue evidence="18">Leaves</tissue>
    </source>
</reference>
<comment type="catalytic activity">
    <reaction evidence="12">
        <text>N(6),N(6)-dimethyl-L-lysyl(4)-[histone H3] + 2-oxoglutarate + O2 = N(6)-methyl-L-lysyl(4)-[histone H3] + formaldehyde + succinate + CO2</text>
        <dbReference type="Rhea" id="RHEA:60216"/>
        <dbReference type="Rhea" id="RHEA-COMP:15540"/>
        <dbReference type="Rhea" id="RHEA-COMP:15543"/>
        <dbReference type="ChEBI" id="CHEBI:15379"/>
        <dbReference type="ChEBI" id="CHEBI:16526"/>
        <dbReference type="ChEBI" id="CHEBI:16810"/>
        <dbReference type="ChEBI" id="CHEBI:16842"/>
        <dbReference type="ChEBI" id="CHEBI:30031"/>
        <dbReference type="ChEBI" id="CHEBI:61929"/>
        <dbReference type="ChEBI" id="CHEBI:61976"/>
    </reaction>
    <physiologicalReaction direction="left-to-right" evidence="12">
        <dbReference type="Rhea" id="RHEA:60217"/>
    </physiologicalReaction>
</comment>
<dbReference type="EMBL" id="JAKUCV010004766">
    <property type="protein sequence ID" value="KAJ4834158.1"/>
    <property type="molecule type" value="Genomic_DNA"/>
</dbReference>
<sequence length="1376" mass="152121">MGTELIRVCIKEENDDIPSVPPGFESFAAFTLRRVQDVDKQETQSISSSSVSSNASELQPTRAETDMSICDTEKVTRSLRRKPLINYGQLSTEDEPDSGKINQNPLLRPRLPKGVIRGCPECSNCQKVSAKWRPEYSCRPALEDAPVFYPTEEEFKDTLRYISSIRPKAEPYGICRIVPPPSWKPPCPLREKTIWEGSKFATRVQRVDKLQNRDSMKKSRMSNHNRKKRRRCMRMAVDCGVDSGTITGSTDVGIFEPERFGFDAGPDFTLNTFQKYADDFKAQYFRRNDDNKAVDMTQDRLQPTLDDIEGEYWRVVEKATEEIEVLYGADLETGVFGSGFPKRSSLVGSPTDDYYVKSGWNLNNFPRLPGSVLSYESGDISGVLIPWLYIGMCFSSFCWHVEDHHLYSLNYMHLGAPKMWYGVPGKDAIKLEEAMRKHLPDLFEEQPDLLHKLVTQLSPSILKSEGVPVYRCVQNSGEFVLTFPRAYHAGFNCGFNCAEAVNVAPVDWLPHGQIAIELYCNQGRRTSVSHDKLLLGAARDAVRAHWELNLLKKNTLDNLRWKEVCGRDGILAKALKTRVEMERVRRELLSSSSRAMKMASSFDATCERECTICLFDLHLSAAGCGCSPDKYACLNHAKQLCSCASGTKYVLYRYDISELDILVEALEGKLSAVYRWARLDLGLALTSDLPKDNMHGQLKTKSIDSPSKLLGKGVSGDISAMSAGFFGGTPLEERKKLPEAKPLNEAGGSTRVHSSVQSIKEENHNAKLNEECSSLPHTDLRTSVCQLAQEDMSYALGVTSRACGVKNTTLCNDNIILLSDDEEDELPKPVLEQTREYTPAKREIICGLGSKRASSTGDNANMLNALLSKGMALLSTKPNPAKHPELPESLSTSGGSPCNGNKDPILISPKIEETVLSEKNIASQGMTLQCTKSHSGAKYSDSPESLSSSGISPFTENKDPILTVPKIDRAVVGEKNANVPLAAQDDKFLSRHIQAKDDCCQHEGGSLLPDGQSNNCSPELVQAQDGCHRLSGAVLASNPPKCSFQEGSASVGFDRNVVDPTNARDIVKGHNMADTAWQHGQPCGRGRAKNEDKMGPNATSSSVDNSRTTVGSPSCSQNNLDRYFRQKGPRIAKVVRRINCNVEALEFGVVVSGKLWCNNQAIFPKGFRSRVKYISVVDPASTCYYISEILQSGRSGPLFMVSLEDCPSEVFVHVSAGRCWEMVRERVNQEISKQHKMGRMNLPPLQPPGSLDGLEMFGFSSPAIVQAIEALDRSRVCTDYWDSRPYSRPEGQIPHHPGAKEKAGVSLGTIVEGDANGEVSGSRLLPDGVDSTLRGLFKKASLEELGTLSRILNDKRPTADRDLLKLLDEEINDRPS</sequence>
<feature type="region of interest" description="Disordered" evidence="15">
    <location>
        <begin position="86"/>
        <end position="107"/>
    </location>
</feature>
<dbReference type="PROSITE" id="PS51184">
    <property type="entry name" value="JMJC"/>
    <property type="match status" value="1"/>
</dbReference>
<comment type="cofactor">
    <cofactor evidence="1">
        <name>Fe(2+)</name>
        <dbReference type="ChEBI" id="CHEBI:29033"/>
    </cofactor>
</comment>
<dbReference type="SMART" id="SM00541">
    <property type="entry name" value="FYRN"/>
    <property type="match status" value="1"/>
</dbReference>
<dbReference type="Proteomes" id="UP001141552">
    <property type="component" value="Unassembled WGS sequence"/>
</dbReference>
<dbReference type="GO" id="GO:0051093">
    <property type="term" value="P:negative regulation of developmental process"/>
    <property type="evidence" value="ECO:0007669"/>
    <property type="project" value="UniProtKB-ARBA"/>
</dbReference>
<dbReference type="Pfam" id="PF02375">
    <property type="entry name" value="JmjN"/>
    <property type="match status" value="1"/>
</dbReference>
<keyword evidence="10" id="KW-0804">Transcription</keyword>
<feature type="region of interest" description="Disordered" evidence="15">
    <location>
        <begin position="41"/>
        <end position="65"/>
    </location>
</feature>
<organism evidence="18 19">
    <name type="scientific">Turnera subulata</name>
    <dbReference type="NCBI Taxonomy" id="218843"/>
    <lineage>
        <taxon>Eukaryota</taxon>
        <taxon>Viridiplantae</taxon>
        <taxon>Streptophyta</taxon>
        <taxon>Embryophyta</taxon>
        <taxon>Tracheophyta</taxon>
        <taxon>Spermatophyta</taxon>
        <taxon>Magnoliopsida</taxon>
        <taxon>eudicotyledons</taxon>
        <taxon>Gunneridae</taxon>
        <taxon>Pentapetalae</taxon>
        <taxon>rosids</taxon>
        <taxon>fabids</taxon>
        <taxon>Malpighiales</taxon>
        <taxon>Passifloraceae</taxon>
        <taxon>Turnera</taxon>
    </lineage>
</organism>
<dbReference type="GO" id="GO:0048589">
    <property type="term" value="P:developmental growth"/>
    <property type="evidence" value="ECO:0007669"/>
    <property type="project" value="UniProtKB-ARBA"/>
</dbReference>
<dbReference type="GO" id="GO:0048731">
    <property type="term" value="P:system development"/>
    <property type="evidence" value="ECO:0007669"/>
    <property type="project" value="UniProtKB-ARBA"/>
</dbReference>
<evidence type="ECO:0000256" key="2">
    <source>
        <dbReference type="ARBA" id="ARBA00004123"/>
    </source>
</evidence>
<keyword evidence="11" id="KW-0539">Nucleus</keyword>
<feature type="region of interest" description="Disordered" evidence="15">
    <location>
        <begin position="1076"/>
        <end position="1115"/>
    </location>
</feature>
<feature type="compositionally biased region" description="Low complexity" evidence="15">
    <location>
        <begin position="45"/>
        <end position="56"/>
    </location>
</feature>
<evidence type="ECO:0000256" key="8">
    <source>
        <dbReference type="ARBA" id="ARBA00023004"/>
    </source>
</evidence>
<dbReference type="InterPro" id="IPR003347">
    <property type="entry name" value="JmjC_dom"/>
</dbReference>
<evidence type="ECO:0000256" key="10">
    <source>
        <dbReference type="ARBA" id="ARBA00023163"/>
    </source>
</evidence>
<evidence type="ECO:0008006" key="20">
    <source>
        <dbReference type="Google" id="ProtNLM"/>
    </source>
</evidence>
<evidence type="ECO:0000256" key="7">
    <source>
        <dbReference type="ARBA" id="ARBA00023002"/>
    </source>
</evidence>
<dbReference type="Pfam" id="PF05964">
    <property type="entry name" value="FYRN"/>
    <property type="match status" value="1"/>
</dbReference>
<dbReference type="SUPFAM" id="SSF51197">
    <property type="entry name" value="Clavaminate synthase-like"/>
    <property type="match status" value="1"/>
</dbReference>
<keyword evidence="19" id="KW-1185">Reference proteome</keyword>
<evidence type="ECO:0000256" key="5">
    <source>
        <dbReference type="ARBA" id="ARBA00022853"/>
    </source>
</evidence>
<dbReference type="Gene3D" id="2.60.120.650">
    <property type="entry name" value="Cupin"/>
    <property type="match status" value="1"/>
</dbReference>
<dbReference type="Gene3D" id="3.30.160.360">
    <property type="match status" value="1"/>
</dbReference>
<evidence type="ECO:0000259" key="16">
    <source>
        <dbReference type="PROSITE" id="PS51183"/>
    </source>
</evidence>
<reference evidence="18" key="2">
    <citation type="journal article" date="2023" name="Plants (Basel)">
        <title>Annotation of the Turnera subulata (Passifloraceae) Draft Genome Reveals the S-Locus Evolved after the Divergence of Turneroideae from Passifloroideae in a Stepwise Manner.</title>
        <authorList>
            <person name="Henning P.M."/>
            <person name="Roalson E.H."/>
            <person name="Mir W."/>
            <person name="McCubbin A.G."/>
            <person name="Shore J.S."/>
        </authorList>
    </citation>
    <scope>NUCLEOTIDE SEQUENCE</scope>
    <source>
        <strain evidence="18">F60SS</strain>
    </source>
</reference>
<dbReference type="PROSITE" id="PS51543">
    <property type="entry name" value="FYRC"/>
    <property type="match status" value="1"/>
</dbReference>
<evidence type="ECO:0000256" key="4">
    <source>
        <dbReference type="ARBA" id="ARBA00022723"/>
    </source>
</evidence>
<dbReference type="GO" id="GO:0000785">
    <property type="term" value="C:chromatin"/>
    <property type="evidence" value="ECO:0007669"/>
    <property type="project" value="TreeGrafter"/>
</dbReference>
<dbReference type="PANTHER" id="PTHR10694">
    <property type="entry name" value="LYSINE-SPECIFIC DEMETHYLASE"/>
    <property type="match status" value="1"/>
</dbReference>
<evidence type="ECO:0000256" key="13">
    <source>
        <dbReference type="ARBA" id="ARBA00050935"/>
    </source>
</evidence>
<feature type="region of interest" description="Disordered" evidence="15">
    <location>
        <begin position="876"/>
        <end position="899"/>
    </location>
</feature>
<dbReference type="SMART" id="SM00545">
    <property type="entry name" value="JmjN"/>
    <property type="match status" value="1"/>
</dbReference>
<dbReference type="GO" id="GO:0045814">
    <property type="term" value="P:negative regulation of gene expression, epigenetic"/>
    <property type="evidence" value="ECO:0007669"/>
    <property type="project" value="UniProtKB-ARBA"/>
</dbReference>
<dbReference type="PROSITE" id="PS51183">
    <property type="entry name" value="JMJN"/>
    <property type="match status" value="1"/>
</dbReference>
<evidence type="ECO:0000256" key="14">
    <source>
        <dbReference type="ARBA" id="ARBA00051640"/>
    </source>
</evidence>
<evidence type="ECO:0000256" key="15">
    <source>
        <dbReference type="SAM" id="MobiDB-lite"/>
    </source>
</evidence>
<evidence type="ECO:0000256" key="9">
    <source>
        <dbReference type="ARBA" id="ARBA00023015"/>
    </source>
</evidence>
<feature type="compositionally biased region" description="Polar residues" evidence="15">
    <location>
        <begin position="889"/>
        <end position="899"/>
    </location>
</feature>
<gene>
    <name evidence="18" type="ORF">Tsubulata_008141</name>
</gene>
<evidence type="ECO:0000256" key="6">
    <source>
        <dbReference type="ARBA" id="ARBA00022964"/>
    </source>
</evidence>
<evidence type="ECO:0000259" key="17">
    <source>
        <dbReference type="PROSITE" id="PS51184"/>
    </source>
</evidence>
<comment type="catalytic activity">
    <reaction evidence="13">
        <text>N(6)-methyl-L-lysyl(4)-[histone H3] + 2-oxoglutarate + O2 = L-lysyl(4)-[histone H3] + formaldehyde + succinate + CO2</text>
        <dbReference type="Rhea" id="RHEA:60220"/>
        <dbReference type="Rhea" id="RHEA-COMP:15543"/>
        <dbReference type="Rhea" id="RHEA-COMP:15547"/>
        <dbReference type="ChEBI" id="CHEBI:15379"/>
        <dbReference type="ChEBI" id="CHEBI:16526"/>
        <dbReference type="ChEBI" id="CHEBI:16810"/>
        <dbReference type="ChEBI" id="CHEBI:16842"/>
        <dbReference type="ChEBI" id="CHEBI:29969"/>
        <dbReference type="ChEBI" id="CHEBI:30031"/>
        <dbReference type="ChEBI" id="CHEBI:61929"/>
    </reaction>
    <physiologicalReaction direction="left-to-right" evidence="13">
        <dbReference type="Rhea" id="RHEA:60221"/>
    </physiologicalReaction>
</comment>
<name>A0A9Q0FML6_9ROSI</name>
<dbReference type="GO" id="GO:0034647">
    <property type="term" value="F:histone H3K4me/H3K4me2/H3K4me3 demethylase activity"/>
    <property type="evidence" value="ECO:0007669"/>
    <property type="project" value="TreeGrafter"/>
</dbReference>
<dbReference type="InterPro" id="IPR003889">
    <property type="entry name" value="FYrich_C"/>
</dbReference>
<evidence type="ECO:0000256" key="12">
    <source>
        <dbReference type="ARBA" id="ARBA00050619"/>
    </source>
</evidence>
<evidence type="ECO:0000313" key="19">
    <source>
        <dbReference type="Proteomes" id="UP001141552"/>
    </source>
</evidence>
<dbReference type="SMART" id="SM00558">
    <property type="entry name" value="JmjC"/>
    <property type="match status" value="1"/>
</dbReference>
<keyword evidence="7" id="KW-0560">Oxidoreductase</keyword>
<dbReference type="SMART" id="SM00542">
    <property type="entry name" value="FYRC"/>
    <property type="match status" value="1"/>
</dbReference>
<dbReference type="PROSITE" id="PS51542">
    <property type="entry name" value="FYRN"/>
    <property type="match status" value="1"/>
</dbReference>
<keyword evidence="4" id="KW-0479">Metal-binding</keyword>
<proteinExistence type="inferred from homology"/>
<feature type="compositionally biased region" description="Polar residues" evidence="15">
    <location>
        <begin position="1097"/>
        <end position="1115"/>
    </location>
</feature>
<evidence type="ECO:0000313" key="18">
    <source>
        <dbReference type="EMBL" id="KAJ4834158.1"/>
    </source>
</evidence>
<dbReference type="InterPro" id="IPR003888">
    <property type="entry name" value="FYrich_N"/>
</dbReference>
<dbReference type="Pfam" id="PF02373">
    <property type="entry name" value="JmjC"/>
    <property type="match status" value="1"/>
</dbReference>